<evidence type="ECO:0000313" key="2">
    <source>
        <dbReference type="WBParaSite" id="nRc.2.0.1.t33051-RA"/>
    </source>
</evidence>
<dbReference type="WBParaSite" id="nRc.2.0.1.t33051-RA">
    <property type="protein sequence ID" value="nRc.2.0.1.t33051-RA"/>
    <property type="gene ID" value="nRc.2.0.1.g33051"/>
</dbReference>
<protein>
    <submittedName>
        <fullName evidence="2">Uncharacterized protein</fullName>
    </submittedName>
</protein>
<name>A0A915K5B5_ROMCU</name>
<dbReference type="Proteomes" id="UP000887565">
    <property type="component" value="Unplaced"/>
</dbReference>
<sequence>MLVCESRVNPDLFYLFKKKKVEGLATGEEVMYSECVSCNSHRNPMGHATIRVKSGSRSQSAMCALPDSKLKLSVSNVK</sequence>
<evidence type="ECO:0000313" key="1">
    <source>
        <dbReference type="Proteomes" id="UP000887565"/>
    </source>
</evidence>
<keyword evidence="1" id="KW-1185">Reference proteome</keyword>
<accession>A0A915K5B5</accession>
<proteinExistence type="predicted"/>
<dbReference type="AlphaFoldDB" id="A0A915K5B5"/>
<organism evidence="1 2">
    <name type="scientific">Romanomermis culicivorax</name>
    <name type="common">Nematode worm</name>
    <dbReference type="NCBI Taxonomy" id="13658"/>
    <lineage>
        <taxon>Eukaryota</taxon>
        <taxon>Metazoa</taxon>
        <taxon>Ecdysozoa</taxon>
        <taxon>Nematoda</taxon>
        <taxon>Enoplea</taxon>
        <taxon>Dorylaimia</taxon>
        <taxon>Mermithida</taxon>
        <taxon>Mermithoidea</taxon>
        <taxon>Mermithidae</taxon>
        <taxon>Romanomermis</taxon>
    </lineage>
</organism>
<reference evidence="2" key="1">
    <citation type="submission" date="2022-11" db="UniProtKB">
        <authorList>
            <consortium name="WormBaseParasite"/>
        </authorList>
    </citation>
    <scope>IDENTIFICATION</scope>
</reference>